<sequence>MPEVLIVGAGPVGIMLGAELTRRGVEAIVLERRIAVGAASRAIGLHAPVLAALEDGGATERILDGAVRVARGECRGLGADGWERLGTVRFDRLSLRFPFVATLPQPATEAALGHGGAPVVRGETVTAIRRDGDRVRVFSFGANGQREWDAAVVVVAGGSAARDLVYRPGAIAVRHYPDRYLMVDAPVPERADAETAVVTLAPGGVLESFPLPGSRRRFVAWDRRDAGEGSVVAGAAGAGSGSGGAGSGSGSAGAGSGSAGAGSGSLAGGGAGSLAGAAAEDPAARDRRLRRALEERGEADAAASAVGATSFRVRRAVAPRLRRGRVLVVGDAAHEVSPIGGQGLNLGLLDAAGLAPLLTDWLRTGSAPDLDVERWEQRRVQSARIAAGIATLNTALGRPLGPRADAARSAALRVALSGASARVFAHAYAMGFDRGA</sequence>
<dbReference type="GO" id="GO:0019622">
    <property type="term" value="P:3-(3-hydroxy)phenylpropionate catabolic process"/>
    <property type="evidence" value="ECO:0007669"/>
    <property type="project" value="TreeGrafter"/>
</dbReference>
<dbReference type="GO" id="GO:0071949">
    <property type="term" value="F:FAD binding"/>
    <property type="evidence" value="ECO:0007669"/>
    <property type="project" value="InterPro"/>
</dbReference>
<dbReference type="Pfam" id="PF01494">
    <property type="entry name" value="FAD_binding_3"/>
    <property type="match status" value="2"/>
</dbReference>
<dbReference type="InterPro" id="IPR036188">
    <property type="entry name" value="FAD/NAD-bd_sf"/>
</dbReference>
<keyword evidence="1" id="KW-0560">Oxidoreductase</keyword>
<feature type="domain" description="FAD-binding" evidence="3">
    <location>
        <begin position="284"/>
        <end position="381"/>
    </location>
</feature>
<feature type="compositionally biased region" description="Gly residues" evidence="2">
    <location>
        <begin position="236"/>
        <end position="263"/>
    </location>
</feature>
<dbReference type="AlphaFoldDB" id="A0A1P8U4U2"/>
<dbReference type="OrthoDB" id="4246007at2"/>
<dbReference type="RefSeq" id="WP_076688636.1">
    <property type="nucleotide sequence ID" value="NZ_CP018762.1"/>
</dbReference>
<evidence type="ECO:0000259" key="3">
    <source>
        <dbReference type="Pfam" id="PF01494"/>
    </source>
</evidence>
<protein>
    <recommendedName>
        <fullName evidence="3">FAD-binding domain-containing protein</fullName>
    </recommendedName>
</protein>
<dbReference type="EMBL" id="CP018762">
    <property type="protein sequence ID" value="APZ33113.1"/>
    <property type="molecule type" value="Genomic_DNA"/>
</dbReference>
<gene>
    <name evidence="4" type="ORF">BOH66_01465</name>
</gene>
<dbReference type="InterPro" id="IPR002938">
    <property type="entry name" value="FAD-bd"/>
</dbReference>
<dbReference type="InterPro" id="IPR050631">
    <property type="entry name" value="PheA/TfdB_FAD_monoxygenase"/>
</dbReference>
<organism evidence="4 5">
    <name type="scientific">Microbacterium aurum</name>
    <dbReference type="NCBI Taxonomy" id="36805"/>
    <lineage>
        <taxon>Bacteria</taxon>
        <taxon>Bacillati</taxon>
        <taxon>Actinomycetota</taxon>
        <taxon>Actinomycetes</taxon>
        <taxon>Micrococcales</taxon>
        <taxon>Microbacteriaceae</taxon>
        <taxon>Microbacterium</taxon>
    </lineage>
</organism>
<name>A0A1P8U4U2_9MICO</name>
<dbReference type="GO" id="GO:0008688">
    <property type="term" value="F:3-(3-hydroxyphenyl)propionate hydroxylase activity"/>
    <property type="evidence" value="ECO:0007669"/>
    <property type="project" value="TreeGrafter"/>
</dbReference>
<evidence type="ECO:0000313" key="4">
    <source>
        <dbReference type="EMBL" id="APZ33113.1"/>
    </source>
</evidence>
<dbReference type="Proteomes" id="UP000187185">
    <property type="component" value="Chromosome"/>
</dbReference>
<keyword evidence="5" id="KW-1185">Reference proteome</keyword>
<dbReference type="PANTHER" id="PTHR43476">
    <property type="entry name" value="3-(3-HYDROXY-PHENYL)PROPIONATE/3-HYDROXYCINNAMIC ACID HYDROXYLASE"/>
    <property type="match status" value="1"/>
</dbReference>
<evidence type="ECO:0000313" key="5">
    <source>
        <dbReference type="Proteomes" id="UP000187185"/>
    </source>
</evidence>
<dbReference type="SUPFAM" id="SSF51905">
    <property type="entry name" value="FAD/NAD(P)-binding domain"/>
    <property type="match status" value="1"/>
</dbReference>
<dbReference type="Gene3D" id="3.50.50.60">
    <property type="entry name" value="FAD/NAD(P)-binding domain"/>
    <property type="match status" value="2"/>
</dbReference>
<feature type="domain" description="FAD-binding" evidence="3">
    <location>
        <begin position="3"/>
        <end position="156"/>
    </location>
</feature>
<dbReference type="PANTHER" id="PTHR43476:SF3">
    <property type="entry name" value="FAD-BINDING MONOOXYGENASE"/>
    <property type="match status" value="1"/>
</dbReference>
<evidence type="ECO:0000256" key="1">
    <source>
        <dbReference type="ARBA" id="ARBA00023002"/>
    </source>
</evidence>
<reference evidence="4 5" key="1">
    <citation type="submission" date="2016-12" db="EMBL/GenBank/DDBJ databases">
        <title>Complete genome sequence of Microbacterium aurum KACC 15219.</title>
        <authorList>
            <person name="Jung Y."/>
            <person name="Shin J.-H."/>
            <person name="Lee Y.-J."/>
            <person name="Yi H."/>
            <person name="Bahn Y.-S."/>
            <person name="Kim J.F."/>
            <person name="Lee D.-W."/>
        </authorList>
    </citation>
    <scope>NUCLEOTIDE SEQUENCE [LARGE SCALE GENOMIC DNA]</scope>
    <source>
        <strain evidence="4 5">KACC 15219</strain>
    </source>
</reference>
<feature type="region of interest" description="Disordered" evidence="2">
    <location>
        <begin position="235"/>
        <end position="263"/>
    </location>
</feature>
<proteinExistence type="predicted"/>
<accession>A0A1P8U4U2</accession>
<dbReference type="STRING" id="36805.BOH66_01465"/>
<dbReference type="PRINTS" id="PR00420">
    <property type="entry name" value="RNGMNOXGNASE"/>
</dbReference>
<evidence type="ECO:0000256" key="2">
    <source>
        <dbReference type="SAM" id="MobiDB-lite"/>
    </source>
</evidence>
<dbReference type="KEGG" id="maur:BOH66_01465"/>
<dbReference type="Gene3D" id="3.30.70.2450">
    <property type="match status" value="2"/>
</dbReference>